<evidence type="ECO:0000256" key="3">
    <source>
        <dbReference type="ARBA" id="ARBA00022729"/>
    </source>
</evidence>
<dbReference type="SUPFAM" id="SSF53850">
    <property type="entry name" value="Periplasmic binding protein-like II"/>
    <property type="match status" value="1"/>
</dbReference>
<evidence type="ECO:0000256" key="2">
    <source>
        <dbReference type="ARBA" id="ARBA00022448"/>
    </source>
</evidence>
<dbReference type="GO" id="GO:0015888">
    <property type="term" value="P:thiamine transport"/>
    <property type="evidence" value="ECO:0007669"/>
    <property type="project" value="TreeGrafter"/>
</dbReference>
<sequence length="362" mass="40273">MTFDNLGCRRIRLVALLATVTLLLPGCGALSSGSTGDASRRVVVDSWGGVFQQAQSQVLFEPYTEQTGTEVVQLSDAENMYAKVKAQAARPTGEIDLVHGDASWLTRGQRENLWAPIDPATYSDTGIFADALASHGVGILYWSMNIVHNHDAFPGGGPTTWKQVWDHAIAHPRRVALFGARPNYVLEAALLADGVAPGELYPLTDKKIDQAYASLDRIKDKVLWYESGAQGARYFTEDQVDVAMFYGGDAYGLVDKGEPLEVGWNQGIYTRDYWMIPANAPNREGALDLLRFALGPRHQAEMARRTGNGPVTEQAVALLEPRYRARMASVEPQKSQQLSYDWEWWGEHDDEQLTRWTEWLRG</sequence>
<dbReference type="PANTHER" id="PTHR30006:SF3">
    <property type="entry name" value="THIAMINE-BINDING PERIPLASMIC PROTEIN"/>
    <property type="match status" value="1"/>
</dbReference>
<dbReference type="GO" id="GO:0030976">
    <property type="term" value="F:thiamine pyrophosphate binding"/>
    <property type="evidence" value="ECO:0007669"/>
    <property type="project" value="TreeGrafter"/>
</dbReference>
<evidence type="ECO:0000256" key="4">
    <source>
        <dbReference type="ARBA" id="ARBA00022764"/>
    </source>
</evidence>
<dbReference type="InterPro" id="IPR006059">
    <property type="entry name" value="SBP"/>
</dbReference>
<dbReference type="GO" id="GO:0030975">
    <property type="term" value="F:thiamine binding"/>
    <property type="evidence" value="ECO:0007669"/>
    <property type="project" value="TreeGrafter"/>
</dbReference>
<dbReference type="AlphaFoldDB" id="A0A7Z1B0U0"/>
<evidence type="ECO:0000256" key="1">
    <source>
        <dbReference type="ARBA" id="ARBA00004418"/>
    </source>
</evidence>
<keyword evidence="4" id="KW-0574">Periplasm</keyword>
<proteinExistence type="predicted"/>
<dbReference type="GO" id="GO:0030288">
    <property type="term" value="C:outer membrane-bounded periplasmic space"/>
    <property type="evidence" value="ECO:0007669"/>
    <property type="project" value="TreeGrafter"/>
</dbReference>
<gene>
    <name evidence="5" type="ORF">BLA60_02005</name>
</gene>
<comment type="caution">
    <text evidence="5">The sequence shown here is derived from an EMBL/GenBank/DDBJ whole genome shotgun (WGS) entry which is preliminary data.</text>
</comment>
<protein>
    <recommendedName>
        <fullName evidence="7">Spermidine/putrescine transport system substrate-binding protein</fullName>
    </recommendedName>
</protein>
<dbReference type="Pfam" id="PF13416">
    <property type="entry name" value="SBP_bac_8"/>
    <property type="match status" value="1"/>
</dbReference>
<accession>A0A7Z1B0U0</accession>
<comment type="subcellular location">
    <subcellularLocation>
        <location evidence="1">Periplasm</location>
    </subcellularLocation>
</comment>
<reference evidence="5 6" key="1">
    <citation type="submission" date="2016-12" db="EMBL/GenBank/DDBJ databases">
        <title>The draft genome sequence of Actinophytocola xinjiangensis.</title>
        <authorList>
            <person name="Wang W."/>
            <person name="Yuan L."/>
        </authorList>
    </citation>
    <scope>NUCLEOTIDE SEQUENCE [LARGE SCALE GENOMIC DNA]</scope>
    <source>
        <strain evidence="5 6">CGMCC 4.4663</strain>
    </source>
</reference>
<keyword evidence="2" id="KW-0813">Transport</keyword>
<evidence type="ECO:0000313" key="5">
    <source>
        <dbReference type="EMBL" id="OLF13975.1"/>
    </source>
</evidence>
<dbReference type="EMBL" id="MSIF01000001">
    <property type="protein sequence ID" value="OLF13975.1"/>
    <property type="molecule type" value="Genomic_DNA"/>
</dbReference>
<dbReference type="PANTHER" id="PTHR30006">
    <property type="entry name" value="THIAMINE-BINDING PERIPLASMIC PROTEIN-RELATED"/>
    <property type="match status" value="1"/>
</dbReference>
<dbReference type="Proteomes" id="UP000185696">
    <property type="component" value="Unassembled WGS sequence"/>
</dbReference>
<name>A0A7Z1B0U0_9PSEU</name>
<evidence type="ECO:0000313" key="6">
    <source>
        <dbReference type="Proteomes" id="UP000185696"/>
    </source>
</evidence>
<keyword evidence="6" id="KW-1185">Reference proteome</keyword>
<organism evidence="5 6">
    <name type="scientific">Actinophytocola xinjiangensis</name>
    <dbReference type="NCBI Taxonomy" id="485602"/>
    <lineage>
        <taxon>Bacteria</taxon>
        <taxon>Bacillati</taxon>
        <taxon>Actinomycetota</taxon>
        <taxon>Actinomycetes</taxon>
        <taxon>Pseudonocardiales</taxon>
        <taxon>Pseudonocardiaceae</taxon>
    </lineage>
</organism>
<keyword evidence="3" id="KW-0732">Signal</keyword>
<dbReference type="Gene3D" id="3.40.190.10">
    <property type="entry name" value="Periplasmic binding protein-like II"/>
    <property type="match status" value="2"/>
</dbReference>
<evidence type="ECO:0008006" key="7">
    <source>
        <dbReference type="Google" id="ProtNLM"/>
    </source>
</evidence>